<proteinExistence type="predicted"/>
<keyword evidence="1" id="KW-1133">Transmembrane helix</keyword>
<evidence type="ECO:0000256" key="1">
    <source>
        <dbReference type="SAM" id="Phobius"/>
    </source>
</evidence>
<organism evidence="2 3">
    <name type="scientific">Bartonella silvatica</name>
    <dbReference type="NCBI Taxonomy" id="357760"/>
    <lineage>
        <taxon>Bacteria</taxon>
        <taxon>Pseudomonadati</taxon>
        <taxon>Pseudomonadota</taxon>
        <taxon>Alphaproteobacteria</taxon>
        <taxon>Hyphomicrobiales</taxon>
        <taxon>Bartonellaceae</taxon>
        <taxon>Bartonella</taxon>
    </lineage>
</organism>
<keyword evidence="3" id="KW-1185">Reference proteome</keyword>
<evidence type="ECO:0000313" key="3">
    <source>
        <dbReference type="Proteomes" id="UP001549086"/>
    </source>
</evidence>
<sequence length="38" mass="4604">MSPEEVKYLVKYVTLIVCNVAALYHVYYFYNKDTKIER</sequence>
<keyword evidence="1" id="KW-0472">Membrane</keyword>
<dbReference type="Proteomes" id="UP001549086">
    <property type="component" value="Unassembled WGS sequence"/>
</dbReference>
<feature type="transmembrane region" description="Helical" evidence="1">
    <location>
        <begin position="12"/>
        <end position="30"/>
    </location>
</feature>
<reference evidence="2 3" key="1">
    <citation type="submission" date="2024-06" db="EMBL/GenBank/DDBJ databases">
        <title>Genomic Encyclopedia of Type Strains, Phase IV (KMG-IV): sequencing the most valuable type-strain genomes for metagenomic binning, comparative biology and taxonomic classification.</title>
        <authorList>
            <person name="Goeker M."/>
        </authorList>
    </citation>
    <scope>NUCLEOTIDE SEQUENCE [LARGE SCALE GENOMIC DNA]</scope>
    <source>
        <strain evidence="2 3">DSM 23649</strain>
    </source>
</reference>
<name>A0ABV2HIV3_9HYPH</name>
<accession>A0ABV2HIV3</accession>
<keyword evidence="1" id="KW-0812">Transmembrane</keyword>
<gene>
    <name evidence="2" type="ORF">ABID23_001617</name>
</gene>
<dbReference type="EMBL" id="JBEPLI010000044">
    <property type="protein sequence ID" value="MET3590501.1"/>
    <property type="molecule type" value="Genomic_DNA"/>
</dbReference>
<protein>
    <submittedName>
        <fullName evidence="2">Uncharacterized protein</fullName>
    </submittedName>
</protein>
<evidence type="ECO:0000313" key="2">
    <source>
        <dbReference type="EMBL" id="MET3590501.1"/>
    </source>
</evidence>
<comment type="caution">
    <text evidence="2">The sequence shown here is derived from an EMBL/GenBank/DDBJ whole genome shotgun (WGS) entry which is preliminary data.</text>
</comment>